<keyword evidence="7" id="KW-1185">Reference proteome</keyword>
<dbReference type="GeneID" id="99506971"/>
<evidence type="ECO:0000256" key="1">
    <source>
        <dbReference type="ARBA" id="ARBA00009275"/>
    </source>
</evidence>
<dbReference type="SUPFAM" id="SSF51556">
    <property type="entry name" value="Metallo-dependent hydrolases"/>
    <property type="match status" value="1"/>
</dbReference>
<sequence length="260" mass="28954">MSTRLVDAGVNLSNHQFDDRHAAVIQRAEAAGVTQMLLIGCDLQSSHDSLQLAKQFNLLCTAGVHPHDAKTATEALESELSALVNHAQVVAIGECGLDYNRDFSPRDVQRSVLRRQLALAETLNMPVYLHERDASEDMFQILADYNVRGVLHCFTGDASALQNYLALGLYIGVTGWVCDERRGEQLQALVPDIPLERLLIETDAPFLLPRTIKPKPKSRRNEPQYLTYVCQQIADLKGCEFTEVAKQTTLNFQTLFTTKG</sequence>
<dbReference type="PROSITE" id="PS01090">
    <property type="entry name" value="TATD_2"/>
    <property type="match status" value="1"/>
</dbReference>
<organism evidence="5 8">
    <name type="scientific">Pseudoalteromonas lipolytica</name>
    <dbReference type="NCBI Taxonomy" id="570156"/>
    <lineage>
        <taxon>Bacteria</taxon>
        <taxon>Pseudomonadati</taxon>
        <taxon>Pseudomonadota</taxon>
        <taxon>Gammaproteobacteria</taxon>
        <taxon>Alteromonadales</taxon>
        <taxon>Pseudoalteromonadaceae</taxon>
        <taxon>Pseudoalteromonas</taxon>
    </lineage>
</organism>
<dbReference type="PROSITE" id="PS01091">
    <property type="entry name" value="TATD_3"/>
    <property type="match status" value="1"/>
</dbReference>
<protein>
    <submittedName>
        <fullName evidence="6">Sec-independent protein translocase TatD</fullName>
    </submittedName>
    <submittedName>
        <fullName evidence="5">YchF/TatD family DNA exonuclease</fullName>
    </submittedName>
</protein>
<proteinExistence type="inferred from homology"/>
<dbReference type="KEGG" id="pdj:D0907_15935"/>
<keyword evidence="5" id="KW-0540">Nuclease</keyword>
<dbReference type="GO" id="GO:0046872">
    <property type="term" value="F:metal ion binding"/>
    <property type="evidence" value="ECO:0007669"/>
    <property type="project" value="UniProtKB-KW"/>
</dbReference>
<dbReference type="Pfam" id="PF01026">
    <property type="entry name" value="TatD_DNase"/>
    <property type="match status" value="1"/>
</dbReference>
<dbReference type="EMBL" id="FPAZ01000014">
    <property type="protein sequence ID" value="SFT89605.1"/>
    <property type="molecule type" value="Genomic_DNA"/>
</dbReference>
<keyword evidence="5" id="KW-0269">Exonuclease</keyword>
<feature type="binding site" evidence="4">
    <location>
        <position position="130"/>
    </location>
    <ligand>
        <name>a divalent metal cation</name>
        <dbReference type="ChEBI" id="CHEBI:60240"/>
        <label>2</label>
    </ligand>
</feature>
<evidence type="ECO:0000313" key="8">
    <source>
        <dbReference type="Proteomes" id="UP000264605"/>
    </source>
</evidence>
<comment type="similarity">
    <text evidence="1">Belongs to the metallo-dependent hydrolases superfamily. TatD-type hydrolase family.</text>
</comment>
<dbReference type="InterPro" id="IPR015991">
    <property type="entry name" value="TatD/YcfH-like"/>
</dbReference>
<evidence type="ECO:0000256" key="2">
    <source>
        <dbReference type="ARBA" id="ARBA00022723"/>
    </source>
</evidence>
<dbReference type="EMBL" id="CP032090">
    <property type="protein sequence ID" value="AXV66678.1"/>
    <property type="molecule type" value="Genomic_DNA"/>
</dbReference>
<dbReference type="PANTHER" id="PTHR46124">
    <property type="entry name" value="D-AMINOACYL-TRNA DEACYLASE"/>
    <property type="match status" value="1"/>
</dbReference>
<name>A0AAD0S227_9GAMM</name>
<keyword evidence="3" id="KW-0378">Hydrolase</keyword>
<reference evidence="6 7" key="1">
    <citation type="submission" date="2016-10" db="EMBL/GenBank/DDBJ databases">
        <authorList>
            <person name="Varghese N."/>
            <person name="Submissions S."/>
        </authorList>
    </citation>
    <scope>NUCLEOTIDE SEQUENCE [LARGE SCALE GENOMIC DNA]</scope>
    <source>
        <strain evidence="6 7">CGMCC 1.8499</strain>
    </source>
</reference>
<dbReference type="Proteomes" id="UP000264605">
    <property type="component" value="Chromosome"/>
</dbReference>
<feature type="binding site" evidence="4">
    <location>
        <position position="152"/>
    </location>
    <ligand>
        <name>a divalent metal cation</name>
        <dbReference type="ChEBI" id="CHEBI:60240"/>
        <label>2</label>
    </ligand>
</feature>
<gene>
    <name evidence="5" type="ORF">D0907_15935</name>
    <name evidence="6" type="ORF">SAMN04487854_11434</name>
</gene>
<evidence type="ECO:0000313" key="7">
    <source>
        <dbReference type="Proteomes" id="UP000183805"/>
    </source>
</evidence>
<dbReference type="Proteomes" id="UP000183805">
    <property type="component" value="Unassembled WGS sequence"/>
</dbReference>
<dbReference type="GO" id="GO:0004536">
    <property type="term" value="F:DNA nuclease activity"/>
    <property type="evidence" value="ECO:0007669"/>
    <property type="project" value="InterPro"/>
</dbReference>
<evidence type="ECO:0000313" key="6">
    <source>
        <dbReference type="EMBL" id="SFT89605.1"/>
    </source>
</evidence>
<dbReference type="RefSeq" id="WP_065979458.1">
    <property type="nucleotide sequence ID" value="NZ_CP032090.1"/>
</dbReference>
<evidence type="ECO:0000256" key="4">
    <source>
        <dbReference type="PIRSR" id="PIRSR005902-1"/>
    </source>
</evidence>
<feature type="binding site" evidence="4">
    <location>
        <position position="94"/>
    </location>
    <ligand>
        <name>a divalent metal cation</name>
        <dbReference type="ChEBI" id="CHEBI:60240"/>
        <label>1</label>
    </ligand>
</feature>
<dbReference type="InterPro" id="IPR032466">
    <property type="entry name" value="Metal_Hydrolase"/>
</dbReference>
<dbReference type="InterPro" id="IPR001130">
    <property type="entry name" value="TatD-like"/>
</dbReference>
<feature type="binding site" evidence="4">
    <location>
        <position position="203"/>
    </location>
    <ligand>
        <name>a divalent metal cation</name>
        <dbReference type="ChEBI" id="CHEBI:60240"/>
        <label>1</label>
    </ligand>
</feature>
<dbReference type="GO" id="GO:0005829">
    <property type="term" value="C:cytosol"/>
    <property type="evidence" value="ECO:0007669"/>
    <property type="project" value="TreeGrafter"/>
</dbReference>
<reference evidence="5 8" key="2">
    <citation type="submission" date="2018-08" db="EMBL/GenBank/DDBJ databases">
        <title>Draft genome sequence of Pseudoalteromonas donghaensis HJ51.</title>
        <authorList>
            <person name="Oh J."/>
            <person name="Roh D."/>
        </authorList>
    </citation>
    <scope>NUCLEOTIDE SEQUENCE [LARGE SCALE GENOMIC DNA]</scope>
    <source>
        <strain evidence="5 8">HJ51</strain>
    </source>
</reference>
<dbReference type="NCBIfam" id="TIGR00010">
    <property type="entry name" value="YchF/TatD family DNA exonuclease"/>
    <property type="match status" value="1"/>
</dbReference>
<dbReference type="FunFam" id="3.20.20.140:FF:000005">
    <property type="entry name" value="TatD family hydrolase"/>
    <property type="match status" value="1"/>
</dbReference>
<dbReference type="Gene3D" id="3.20.20.140">
    <property type="entry name" value="Metal-dependent hydrolases"/>
    <property type="match status" value="1"/>
</dbReference>
<evidence type="ECO:0000313" key="5">
    <source>
        <dbReference type="EMBL" id="AXV66678.1"/>
    </source>
</evidence>
<dbReference type="PIRSF" id="PIRSF005902">
    <property type="entry name" value="DNase_TatD"/>
    <property type="match status" value="1"/>
</dbReference>
<keyword evidence="2 4" id="KW-0479">Metal-binding</keyword>
<evidence type="ECO:0000256" key="3">
    <source>
        <dbReference type="ARBA" id="ARBA00022801"/>
    </source>
</evidence>
<accession>A0AAD0S227</accession>
<dbReference type="AlphaFoldDB" id="A0AAD0S227"/>
<dbReference type="CDD" id="cd01310">
    <property type="entry name" value="TatD_DNAse"/>
    <property type="match status" value="1"/>
</dbReference>
<dbReference type="GO" id="GO:0004527">
    <property type="term" value="F:exonuclease activity"/>
    <property type="evidence" value="ECO:0007669"/>
    <property type="project" value="UniProtKB-KW"/>
</dbReference>
<dbReference type="InterPro" id="IPR018228">
    <property type="entry name" value="DNase_TatD-rel_CS"/>
</dbReference>
<dbReference type="PANTHER" id="PTHR46124:SF2">
    <property type="entry name" value="D-AMINOACYL-TRNA DEACYLASE"/>
    <property type="match status" value="1"/>
</dbReference>